<gene>
    <name evidence="9" type="ORF">LSALG_LOCUS13937</name>
</gene>
<evidence type="ECO:0000256" key="8">
    <source>
        <dbReference type="ARBA" id="ARBA00023136"/>
    </source>
</evidence>
<evidence type="ECO:0000256" key="1">
    <source>
        <dbReference type="ARBA" id="ARBA00004508"/>
    </source>
</evidence>
<sequence length="238" mass="25652">MTDTIRGIVVDFFTVWLPAPTLSFLSFADDDDASGPDALLGLLGSIPDNAFQKTLAGKDWNVGHRVASVVVGGVKLAGVGFVSSIGAVAASNVLYTVRKFLNPQLLNDQQTKRSPILKTAVVYSGFLGTSANLRYQIIAGLVEHRISDMFADQTLFVNLLSFVTRTINSYWGTQQWIDLARFTGLQAQKKSETSLLSQSQTTESANPAELNQTVECVNPAALGCNTTEESGIDETKSQ</sequence>
<dbReference type="PANTHER" id="PTHR31620">
    <property type="entry name" value="PROTEIN RETICULATA-RELATED 2, CHLOROPLASTIC-RELATED"/>
    <property type="match status" value="1"/>
</dbReference>
<evidence type="ECO:0000313" key="9">
    <source>
        <dbReference type="EMBL" id="CAI9273813.1"/>
    </source>
</evidence>
<keyword evidence="8" id="KW-0472">Membrane</keyword>
<comment type="similarity">
    <text evidence="2">Belongs to the RETICULATA family.</text>
</comment>
<keyword evidence="6" id="KW-0809">Transit peptide</keyword>
<comment type="subcellular location">
    <subcellularLocation>
        <location evidence="1">Plastid</location>
        <location evidence="1">Chloroplast membrane</location>
        <topology evidence="1">Multi-pass membrane protein</topology>
    </subcellularLocation>
</comment>
<organism evidence="9 10">
    <name type="scientific">Lactuca saligna</name>
    <name type="common">Willowleaf lettuce</name>
    <dbReference type="NCBI Taxonomy" id="75948"/>
    <lineage>
        <taxon>Eukaryota</taxon>
        <taxon>Viridiplantae</taxon>
        <taxon>Streptophyta</taxon>
        <taxon>Embryophyta</taxon>
        <taxon>Tracheophyta</taxon>
        <taxon>Spermatophyta</taxon>
        <taxon>Magnoliopsida</taxon>
        <taxon>eudicotyledons</taxon>
        <taxon>Gunneridae</taxon>
        <taxon>Pentapetalae</taxon>
        <taxon>asterids</taxon>
        <taxon>campanulids</taxon>
        <taxon>Asterales</taxon>
        <taxon>Asteraceae</taxon>
        <taxon>Cichorioideae</taxon>
        <taxon>Cichorieae</taxon>
        <taxon>Lactucinae</taxon>
        <taxon>Lactuca</taxon>
    </lineage>
</organism>
<accession>A0AA35YH62</accession>
<proteinExistence type="inferred from homology"/>
<evidence type="ECO:0000256" key="6">
    <source>
        <dbReference type="ARBA" id="ARBA00022946"/>
    </source>
</evidence>
<keyword evidence="5" id="KW-0812">Transmembrane</keyword>
<keyword evidence="10" id="KW-1185">Reference proteome</keyword>
<evidence type="ECO:0000256" key="5">
    <source>
        <dbReference type="ARBA" id="ARBA00022692"/>
    </source>
</evidence>
<keyword evidence="4" id="KW-0934">Plastid</keyword>
<dbReference type="Pfam" id="PF11891">
    <property type="entry name" value="RETICULATA-like"/>
    <property type="match status" value="1"/>
</dbReference>
<evidence type="ECO:0000256" key="4">
    <source>
        <dbReference type="ARBA" id="ARBA00022640"/>
    </source>
</evidence>
<name>A0AA35YH62_LACSI</name>
<evidence type="ECO:0000256" key="3">
    <source>
        <dbReference type="ARBA" id="ARBA00022528"/>
    </source>
</evidence>
<keyword evidence="7" id="KW-1133">Transmembrane helix</keyword>
<dbReference type="InterPro" id="IPR021825">
    <property type="entry name" value="RETICULATA-related"/>
</dbReference>
<dbReference type="GO" id="GO:0031969">
    <property type="term" value="C:chloroplast membrane"/>
    <property type="evidence" value="ECO:0007669"/>
    <property type="project" value="UniProtKB-SubCell"/>
</dbReference>
<keyword evidence="3" id="KW-0150">Chloroplast</keyword>
<dbReference type="PANTHER" id="PTHR31620:SF2">
    <property type="entry name" value="PROTEIN RETICULATA-RELATED 5, CHLOROPLASTIC"/>
    <property type="match status" value="1"/>
</dbReference>
<dbReference type="AlphaFoldDB" id="A0AA35YH62"/>
<dbReference type="Proteomes" id="UP001177003">
    <property type="component" value="Chromosome 2"/>
</dbReference>
<evidence type="ECO:0000313" key="10">
    <source>
        <dbReference type="Proteomes" id="UP001177003"/>
    </source>
</evidence>
<reference evidence="9" key="1">
    <citation type="submission" date="2023-04" db="EMBL/GenBank/DDBJ databases">
        <authorList>
            <person name="Vijverberg K."/>
            <person name="Xiong W."/>
            <person name="Schranz E."/>
        </authorList>
    </citation>
    <scope>NUCLEOTIDE SEQUENCE</scope>
</reference>
<protein>
    <submittedName>
        <fullName evidence="9">Uncharacterized protein</fullName>
    </submittedName>
</protein>
<dbReference type="EMBL" id="OX465078">
    <property type="protein sequence ID" value="CAI9273813.1"/>
    <property type="molecule type" value="Genomic_DNA"/>
</dbReference>
<evidence type="ECO:0000256" key="7">
    <source>
        <dbReference type="ARBA" id="ARBA00022989"/>
    </source>
</evidence>
<evidence type="ECO:0000256" key="2">
    <source>
        <dbReference type="ARBA" id="ARBA00010793"/>
    </source>
</evidence>